<protein>
    <recommendedName>
        <fullName evidence="5">General secretion pathway protein GspL</fullName>
    </recommendedName>
</protein>
<dbReference type="RefSeq" id="WP_395419540.1">
    <property type="nucleotide sequence ID" value="NZ_JBIPKE010000020.1"/>
</dbReference>
<feature type="transmembrane region" description="Helical" evidence="2">
    <location>
        <begin position="236"/>
        <end position="256"/>
    </location>
</feature>
<evidence type="ECO:0000313" key="3">
    <source>
        <dbReference type="EMBL" id="MFH6986046.1"/>
    </source>
</evidence>
<reference evidence="3 4" key="1">
    <citation type="journal article" date="2013" name="Int. J. Syst. Evol. Microbiol.">
        <title>Marinoscillum luteum sp. nov., isolated from marine sediment.</title>
        <authorList>
            <person name="Cha I.T."/>
            <person name="Park S.J."/>
            <person name="Kim S.J."/>
            <person name="Kim J.G."/>
            <person name="Jung M.Y."/>
            <person name="Shin K.S."/>
            <person name="Kwon K.K."/>
            <person name="Yang S.H."/>
            <person name="Seo Y.S."/>
            <person name="Rhee S.K."/>
        </authorList>
    </citation>
    <scope>NUCLEOTIDE SEQUENCE [LARGE SCALE GENOMIC DNA]</scope>
    <source>
        <strain evidence="3 4">KCTC 23939</strain>
    </source>
</reference>
<evidence type="ECO:0000256" key="2">
    <source>
        <dbReference type="SAM" id="Phobius"/>
    </source>
</evidence>
<sequence>MKVLERYLRKECLGLSIEDSPDGLEVKGALVWIDAEGEICMGEALEGTESILQYILQRPVLPISLGVYSEQILSAFTEDELTPEGIQKVFSEEVTNEDQGEFLINFMGSAYAFARKDSVLKLLHPLEPYKDQLVGVHLGLLNEYPLARSIHSRTTNSRVAIGRFEFDFSGNRPVGQKVVPSDLQFGDNTLIDQNLVPPFCAALNALNGFGETTGYPELQHNQKDLKFKKVYLSLRYPVLGVLLALFLINATLFVFLNDTNKELRDKSSMIERLGAKQKQLQAYLLSNKDLLSDMEGKPEIAQICDMVGKSIPKALVLEQLLINPPSDRPGKKTQPPNPRVVISGKADDPIDFTHWVHQVEQMDWVEDVIFQRFQGPDLSNEQGRFNLILSRNVE</sequence>
<evidence type="ECO:0000313" key="4">
    <source>
        <dbReference type="Proteomes" id="UP001610063"/>
    </source>
</evidence>
<dbReference type="Proteomes" id="UP001610063">
    <property type="component" value="Unassembled WGS sequence"/>
</dbReference>
<evidence type="ECO:0008006" key="5">
    <source>
        <dbReference type="Google" id="ProtNLM"/>
    </source>
</evidence>
<gene>
    <name evidence="3" type="ORF">ACHKAR_21510</name>
</gene>
<feature type="region of interest" description="Disordered" evidence="1">
    <location>
        <begin position="323"/>
        <end position="343"/>
    </location>
</feature>
<proteinExistence type="predicted"/>
<comment type="caution">
    <text evidence="3">The sequence shown here is derived from an EMBL/GenBank/DDBJ whole genome shotgun (WGS) entry which is preliminary data.</text>
</comment>
<organism evidence="3 4">
    <name type="scientific">Marinoscillum luteum</name>
    <dbReference type="NCBI Taxonomy" id="861051"/>
    <lineage>
        <taxon>Bacteria</taxon>
        <taxon>Pseudomonadati</taxon>
        <taxon>Bacteroidota</taxon>
        <taxon>Cytophagia</taxon>
        <taxon>Cytophagales</taxon>
        <taxon>Reichenbachiellaceae</taxon>
        <taxon>Marinoscillum</taxon>
    </lineage>
</organism>
<keyword evidence="2" id="KW-1133">Transmembrane helix</keyword>
<evidence type="ECO:0000256" key="1">
    <source>
        <dbReference type="SAM" id="MobiDB-lite"/>
    </source>
</evidence>
<keyword evidence="4" id="KW-1185">Reference proteome</keyword>
<accession>A0ABW7NFL8</accession>
<dbReference type="EMBL" id="JBIPKE010000020">
    <property type="protein sequence ID" value="MFH6986046.1"/>
    <property type="molecule type" value="Genomic_DNA"/>
</dbReference>
<keyword evidence="2" id="KW-0472">Membrane</keyword>
<name>A0ABW7NFL8_9BACT</name>
<keyword evidence="2" id="KW-0812">Transmembrane</keyword>